<comment type="caution">
    <text evidence="1">The sequence shown here is derived from an EMBL/GenBank/DDBJ whole genome shotgun (WGS) entry which is preliminary data.</text>
</comment>
<protein>
    <recommendedName>
        <fullName evidence="3">Amidohydrolase</fullName>
    </recommendedName>
</protein>
<dbReference type="Proteomes" id="UP000662701">
    <property type="component" value="Unassembled WGS sequence"/>
</dbReference>
<keyword evidence="2" id="KW-1185">Reference proteome</keyword>
<sequence>MVQSFPVIDLHAHWFAPSTLDILGKRKEAPRIGQQGEGLAIWRTGAGAGKGGAFPLGPQWTDVKKRLAHLDEAGIAHQLLSWPTTLGVDAALPASETLNLWTAWNDETSSLERFRFNLVHIQRL</sequence>
<dbReference type="SUPFAM" id="SSF51556">
    <property type="entry name" value="Metallo-dependent hydrolases"/>
    <property type="match status" value="1"/>
</dbReference>
<evidence type="ECO:0000313" key="2">
    <source>
        <dbReference type="Proteomes" id="UP000662701"/>
    </source>
</evidence>
<dbReference type="RefSeq" id="WP_194262566.1">
    <property type="nucleotide sequence ID" value="NZ_JABCQH010000006.1"/>
</dbReference>
<evidence type="ECO:0000313" key="1">
    <source>
        <dbReference type="EMBL" id="MBF0888768.1"/>
    </source>
</evidence>
<proteinExistence type="predicted"/>
<dbReference type="EMBL" id="JABCQH010000006">
    <property type="protein sequence ID" value="MBF0888768.1"/>
    <property type="molecule type" value="Genomic_DNA"/>
</dbReference>
<evidence type="ECO:0008006" key="3">
    <source>
        <dbReference type="Google" id="ProtNLM"/>
    </source>
</evidence>
<dbReference type="Gene3D" id="3.20.20.140">
    <property type="entry name" value="Metal-dependent hydrolases"/>
    <property type="match status" value="1"/>
</dbReference>
<accession>A0ABR9YX45</accession>
<gene>
    <name evidence="1" type="ORF">HKD19_09435</name>
</gene>
<reference evidence="1" key="2">
    <citation type="submission" date="2020-11" db="EMBL/GenBank/DDBJ databases">
        <title>Description of novel Gluconobacter species.</title>
        <authorList>
            <person name="Cleenwerck I."/>
            <person name="Cnockaert M."/>
            <person name="Borremans W."/>
            <person name="Wieme A.D."/>
            <person name="De Vuyst L."/>
            <person name="Vandamme P."/>
        </authorList>
    </citation>
    <scope>NUCLEOTIDE SEQUENCE</scope>
    <source>
        <strain evidence="1">LMG 1745</strain>
    </source>
</reference>
<dbReference type="InterPro" id="IPR032466">
    <property type="entry name" value="Metal_Hydrolase"/>
</dbReference>
<organism evidence="1 2">
    <name type="scientific">Gluconobacter cadivus</name>
    <dbReference type="NCBI Taxonomy" id="2728101"/>
    <lineage>
        <taxon>Bacteria</taxon>
        <taxon>Pseudomonadati</taxon>
        <taxon>Pseudomonadota</taxon>
        <taxon>Alphaproteobacteria</taxon>
        <taxon>Acetobacterales</taxon>
        <taxon>Acetobacteraceae</taxon>
        <taxon>Gluconobacter</taxon>
    </lineage>
</organism>
<name>A0ABR9YX45_9PROT</name>
<reference evidence="1" key="1">
    <citation type="submission" date="2020-04" db="EMBL/GenBank/DDBJ databases">
        <authorList>
            <person name="Sombolestani A."/>
        </authorList>
    </citation>
    <scope>NUCLEOTIDE SEQUENCE</scope>
    <source>
        <strain evidence="1">LMG 1745</strain>
    </source>
</reference>